<dbReference type="AlphaFoldDB" id="A0A7R8X126"/>
<dbReference type="PIRSF" id="PIRSF039090">
    <property type="entry name" value="Flis"/>
    <property type="match status" value="1"/>
</dbReference>
<evidence type="ECO:0000313" key="6">
    <source>
        <dbReference type="EMBL" id="CAD7238623.1"/>
    </source>
</evidence>
<name>A0A7R8X126_9CRUS</name>
<organism evidence="6">
    <name type="scientific">Cyprideis torosa</name>
    <dbReference type="NCBI Taxonomy" id="163714"/>
    <lineage>
        <taxon>Eukaryota</taxon>
        <taxon>Metazoa</taxon>
        <taxon>Ecdysozoa</taxon>
        <taxon>Arthropoda</taxon>
        <taxon>Crustacea</taxon>
        <taxon>Oligostraca</taxon>
        <taxon>Ostracoda</taxon>
        <taxon>Podocopa</taxon>
        <taxon>Podocopida</taxon>
        <taxon>Cytherocopina</taxon>
        <taxon>Cytheroidea</taxon>
        <taxon>Cytherideidae</taxon>
        <taxon>Cyprideis</taxon>
    </lineage>
</organism>
<comment type="similarity">
    <text evidence="2">Belongs to the FliS family.</text>
</comment>
<accession>A0A7R8X126</accession>
<dbReference type="Gene3D" id="1.20.120.340">
    <property type="entry name" value="Flagellar protein FliS"/>
    <property type="match status" value="1"/>
</dbReference>
<dbReference type="Pfam" id="PF02561">
    <property type="entry name" value="FliS"/>
    <property type="match status" value="1"/>
</dbReference>
<evidence type="ECO:0000256" key="5">
    <source>
        <dbReference type="ARBA" id="ARBA00023186"/>
    </source>
</evidence>
<protein>
    <submittedName>
        <fullName evidence="6">Uncharacterized protein</fullName>
    </submittedName>
</protein>
<dbReference type="GO" id="GO:0005829">
    <property type="term" value="C:cytosol"/>
    <property type="evidence" value="ECO:0007669"/>
    <property type="project" value="UniProtKB-SubCell"/>
</dbReference>
<keyword evidence="5" id="KW-0143">Chaperone</keyword>
<dbReference type="OrthoDB" id="10612414at2759"/>
<dbReference type="EMBL" id="OB705225">
    <property type="protein sequence ID" value="CAD7238623.1"/>
    <property type="molecule type" value="Genomic_DNA"/>
</dbReference>
<dbReference type="CDD" id="cd16098">
    <property type="entry name" value="FliS"/>
    <property type="match status" value="1"/>
</dbReference>
<sequence>MATSYSQVKQFGDIEDATPHKLVDMLYVAAQDRLVEAKGQIDRRDISAKGISIGKAISIIEELRRTLNMESGGEIADNLHELYVYMNDRLLYANLRNDKDVLEEVIGLINKLQEGWRGIPEDLRKMKAEA</sequence>
<evidence type="ECO:0000256" key="3">
    <source>
        <dbReference type="ARBA" id="ARBA00022490"/>
    </source>
</evidence>
<gene>
    <name evidence="6" type="ORF">CTOB1V02_LOCUS16438</name>
</gene>
<dbReference type="InterPro" id="IPR036584">
    <property type="entry name" value="FliS_sf"/>
</dbReference>
<dbReference type="NCBIfam" id="TIGR00208">
    <property type="entry name" value="fliS"/>
    <property type="match status" value="1"/>
</dbReference>
<evidence type="ECO:0000256" key="1">
    <source>
        <dbReference type="ARBA" id="ARBA00004514"/>
    </source>
</evidence>
<keyword evidence="3" id="KW-0963">Cytoplasm</keyword>
<comment type="subcellular location">
    <subcellularLocation>
        <location evidence="1">Cytoplasm</location>
        <location evidence="1">Cytosol</location>
    </subcellularLocation>
</comment>
<proteinExistence type="inferred from homology"/>
<keyword evidence="4" id="KW-1005">Bacterial flagellum biogenesis</keyword>
<dbReference type="SUPFAM" id="SSF101116">
    <property type="entry name" value="Flagellar export chaperone FliS"/>
    <property type="match status" value="1"/>
</dbReference>
<dbReference type="InterPro" id="IPR003713">
    <property type="entry name" value="FliS"/>
</dbReference>
<reference evidence="6" key="1">
    <citation type="submission" date="2020-11" db="EMBL/GenBank/DDBJ databases">
        <authorList>
            <person name="Tran Van P."/>
        </authorList>
    </citation>
    <scope>NUCLEOTIDE SEQUENCE</scope>
</reference>
<dbReference type="PANTHER" id="PTHR34773:SF1">
    <property type="entry name" value="FLAGELLAR SECRETION CHAPERONE FLIS"/>
    <property type="match status" value="1"/>
</dbReference>
<dbReference type="PANTHER" id="PTHR34773">
    <property type="entry name" value="FLAGELLAR SECRETION CHAPERONE FLIS"/>
    <property type="match status" value="1"/>
</dbReference>
<evidence type="ECO:0000256" key="4">
    <source>
        <dbReference type="ARBA" id="ARBA00022795"/>
    </source>
</evidence>
<evidence type="ECO:0000256" key="2">
    <source>
        <dbReference type="ARBA" id="ARBA00008787"/>
    </source>
</evidence>